<proteinExistence type="predicted"/>
<reference evidence="1" key="1">
    <citation type="submission" date="2014-05" db="EMBL/GenBank/DDBJ databases">
        <authorList>
            <person name="Chronopoulou M."/>
        </authorList>
    </citation>
    <scope>NUCLEOTIDE SEQUENCE</scope>
    <source>
        <tissue evidence="1">Whole organism</tissue>
    </source>
</reference>
<accession>A0A0K2U9B5</accession>
<evidence type="ECO:0000313" key="1">
    <source>
        <dbReference type="EMBL" id="CDW34542.1"/>
    </source>
</evidence>
<organism evidence="1">
    <name type="scientific">Lepeophtheirus salmonis</name>
    <name type="common">Salmon louse</name>
    <name type="synonym">Caligus salmonis</name>
    <dbReference type="NCBI Taxonomy" id="72036"/>
    <lineage>
        <taxon>Eukaryota</taxon>
        <taxon>Metazoa</taxon>
        <taxon>Ecdysozoa</taxon>
        <taxon>Arthropoda</taxon>
        <taxon>Crustacea</taxon>
        <taxon>Multicrustacea</taxon>
        <taxon>Hexanauplia</taxon>
        <taxon>Copepoda</taxon>
        <taxon>Siphonostomatoida</taxon>
        <taxon>Caligidae</taxon>
        <taxon>Lepeophtheirus</taxon>
    </lineage>
</organism>
<name>A0A0K2U9B5_LEPSM</name>
<dbReference type="EMBL" id="HACA01017181">
    <property type="protein sequence ID" value="CDW34542.1"/>
    <property type="molecule type" value="Transcribed_RNA"/>
</dbReference>
<sequence>MLDNVWNDRALSNTI</sequence>
<protein>
    <submittedName>
        <fullName evidence="1">Uncharacterized protein</fullName>
    </submittedName>
</protein>